<dbReference type="Gene3D" id="3.90.550.10">
    <property type="entry name" value="Spore Coat Polysaccharide Biosynthesis Protein SpsA, Chain A"/>
    <property type="match status" value="1"/>
</dbReference>
<dbReference type="AlphaFoldDB" id="A0A3B0YLN1"/>
<dbReference type="Pfam" id="PF02348">
    <property type="entry name" value="CTP_transf_3"/>
    <property type="match status" value="1"/>
</dbReference>
<keyword evidence="1" id="KW-0808">Transferase</keyword>
<dbReference type="CDD" id="cd02513">
    <property type="entry name" value="CMP-NeuAc_Synthase"/>
    <property type="match status" value="1"/>
</dbReference>
<sequence>MGGKPNGVVALIPARAGSKRVADKNVRYLSGHPLMAYTISAAVQSGIFSDVIVSTDSEHYADIARHYGAEVPFLRPQQLAGDVSPDIEWLAYTLNRLRDEGRAYECFSILRPTSPFRLPQTIQRAWHDFQAEAGVDSLRAVEKCQQHPGKMWVVQGKRMLPLMPLNSSTQPWHSSQYQSLPVVYTQNASLEIAWTRVVSEQGTIAGDVLMPFLTEGYEGFDVNSEYDWSLAEHIVNNGQAQLPTVTHFPYLLKGQSKQC</sequence>
<keyword evidence="1" id="KW-0548">Nucleotidyltransferase</keyword>
<dbReference type="GO" id="GO:0008781">
    <property type="term" value="F:N-acylneuraminate cytidylyltransferase activity"/>
    <property type="evidence" value="ECO:0007669"/>
    <property type="project" value="UniProtKB-EC"/>
</dbReference>
<dbReference type="PANTHER" id="PTHR21485:SF6">
    <property type="entry name" value="N-ACYLNEURAMINATE CYTIDYLYLTRANSFERASE-RELATED"/>
    <property type="match status" value="1"/>
</dbReference>
<name>A0A3B0YLN1_9ZZZZ</name>
<dbReference type="InterPro" id="IPR029044">
    <property type="entry name" value="Nucleotide-diphossugar_trans"/>
</dbReference>
<protein>
    <submittedName>
        <fullName evidence="1">N-Acetylneuraminate cytidylyltransferase</fullName>
        <ecNumber evidence="1">2.7.7.43</ecNumber>
    </submittedName>
</protein>
<proteinExistence type="predicted"/>
<evidence type="ECO:0000313" key="1">
    <source>
        <dbReference type="EMBL" id="VAW77540.1"/>
    </source>
</evidence>
<reference evidence="1" key="1">
    <citation type="submission" date="2018-06" db="EMBL/GenBank/DDBJ databases">
        <authorList>
            <person name="Zhirakovskaya E."/>
        </authorList>
    </citation>
    <scope>NUCLEOTIDE SEQUENCE</scope>
</reference>
<dbReference type="EC" id="2.7.7.43" evidence="1"/>
<gene>
    <name evidence="1" type="ORF">MNBD_GAMMA14-797</name>
</gene>
<organism evidence="1">
    <name type="scientific">hydrothermal vent metagenome</name>
    <dbReference type="NCBI Taxonomy" id="652676"/>
    <lineage>
        <taxon>unclassified sequences</taxon>
        <taxon>metagenomes</taxon>
        <taxon>ecological metagenomes</taxon>
    </lineage>
</organism>
<dbReference type="EMBL" id="UOFM01000225">
    <property type="protein sequence ID" value="VAW77540.1"/>
    <property type="molecule type" value="Genomic_DNA"/>
</dbReference>
<dbReference type="InterPro" id="IPR050793">
    <property type="entry name" value="CMP-NeuNAc_synthase"/>
</dbReference>
<accession>A0A3B0YLN1</accession>
<dbReference type="PANTHER" id="PTHR21485">
    <property type="entry name" value="HAD SUPERFAMILY MEMBERS CMAS AND KDSC"/>
    <property type="match status" value="1"/>
</dbReference>
<dbReference type="SUPFAM" id="SSF53448">
    <property type="entry name" value="Nucleotide-diphospho-sugar transferases"/>
    <property type="match status" value="1"/>
</dbReference>
<dbReference type="InterPro" id="IPR003329">
    <property type="entry name" value="Cytidylyl_trans"/>
</dbReference>